<dbReference type="InterPro" id="IPR040079">
    <property type="entry name" value="Glutathione_S-Trfase"/>
</dbReference>
<keyword evidence="3" id="KW-1185">Reference proteome</keyword>
<evidence type="ECO:0000259" key="1">
    <source>
        <dbReference type="PROSITE" id="PS50404"/>
    </source>
</evidence>
<dbReference type="Gene3D" id="3.40.30.10">
    <property type="entry name" value="Glutaredoxin"/>
    <property type="match status" value="1"/>
</dbReference>
<dbReference type="SFLD" id="SFLDG00358">
    <property type="entry name" value="Main_(cytGST)"/>
    <property type="match status" value="1"/>
</dbReference>
<reference evidence="2 3" key="1">
    <citation type="submission" date="2024-06" db="EMBL/GenBank/DDBJ databases">
        <authorList>
            <person name="Woo H."/>
        </authorList>
    </citation>
    <scope>NUCLEOTIDE SEQUENCE [LARGE SCALE GENOMIC DNA]</scope>
    <source>
        <strain evidence="2 3">Si-c</strain>
    </source>
</reference>
<dbReference type="CDD" id="cd03046">
    <property type="entry name" value="GST_N_GTT1_like"/>
    <property type="match status" value="1"/>
</dbReference>
<evidence type="ECO:0000313" key="3">
    <source>
        <dbReference type="Proteomes" id="UP001556220"/>
    </source>
</evidence>
<dbReference type="SUPFAM" id="SSF52833">
    <property type="entry name" value="Thioredoxin-like"/>
    <property type="match status" value="1"/>
</dbReference>
<gene>
    <name evidence="2" type="ORF">ABQJ54_07600</name>
</gene>
<dbReference type="InterPro" id="IPR004045">
    <property type="entry name" value="Glutathione_S-Trfase_N"/>
</dbReference>
<dbReference type="CDD" id="cd03207">
    <property type="entry name" value="GST_C_8"/>
    <property type="match status" value="1"/>
</dbReference>
<comment type="caution">
    <text evidence="2">The sequence shown here is derived from an EMBL/GenBank/DDBJ whole genome shotgun (WGS) entry which is preliminary data.</text>
</comment>
<dbReference type="RefSeq" id="WP_367853693.1">
    <property type="nucleotide sequence ID" value="NZ_JBFOHK010000002.1"/>
</dbReference>
<dbReference type="Pfam" id="PF02798">
    <property type="entry name" value="GST_N"/>
    <property type="match status" value="1"/>
</dbReference>
<organism evidence="2 3">
    <name type="scientific">Rhodanobacter lycopersici</name>
    <dbReference type="NCBI Taxonomy" id="3162487"/>
    <lineage>
        <taxon>Bacteria</taxon>
        <taxon>Pseudomonadati</taxon>
        <taxon>Pseudomonadota</taxon>
        <taxon>Gammaproteobacteria</taxon>
        <taxon>Lysobacterales</taxon>
        <taxon>Rhodanobacteraceae</taxon>
        <taxon>Rhodanobacter</taxon>
    </lineage>
</organism>
<proteinExistence type="predicted"/>
<dbReference type="PANTHER" id="PTHR44051">
    <property type="entry name" value="GLUTATHIONE S-TRANSFERASE-RELATED"/>
    <property type="match status" value="1"/>
</dbReference>
<evidence type="ECO:0000313" key="2">
    <source>
        <dbReference type="EMBL" id="MEW9571611.1"/>
    </source>
</evidence>
<dbReference type="InterPro" id="IPR036249">
    <property type="entry name" value="Thioredoxin-like_sf"/>
</dbReference>
<dbReference type="PANTHER" id="PTHR44051:SF21">
    <property type="entry name" value="GLUTATHIONE S-TRANSFERASE FAMILY PROTEIN"/>
    <property type="match status" value="1"/>
</dbReference>
<name>A0ABV3QEQ7_9GAMM</name>
<dbReference type="InterPro" id="IPR036282">
    <property type="entry name" value="Glutathione-S-Trfase_C_sf"/>
</dbReference>
<dbReference type="Pfam" id="PF13410">
    <property type="entry name" value="GST_C_2"/>
    <property type="match status" value="1"/>
</dbReference>
<dbReference type="SFLD" id="SFLDS00019">
    <property type="entry name" value="Glutathione_Transferase_(cytos"/>
    <property type="match status" value="1"/>
</dbReference>
<dbReference type="EMBL" id="JBFOHK010000002">
    <property type="protein sequence ID" value="MEW9571611.1"/>
    <property type="molecule type" value="Genomic_DNA"/>
</dbReference>
<dbReference type="Gene3D" id="1.20.1050.10">
    <property type="match status" value="1"/>
</dbReference>
<dbReference type="Proteomes" id="UP001556220">
    <property type="component" value="Unassembled WGS sequence"/>
</dbReference>
<dbReference type="SFLD" id="SFLDG01150">
    <property type="entry name" value="Main.1:_Beta-like"/>
    <property type="match status" value="1"/>
</dbReference>
<dbReference type="SUPFAM" id="SSF47616">
    <property type="entry name" value="GST C-terminal domain-like"/>
    <property type="match status" value="1"/>
</dbReference>
<feature type="domain" description="GST N-terminal" evidence="1">
    <location>
        <begin position="2"/>
        <end position="83"/>
    </location>
</feature>
<sequence>MTVDLTFFHAPNSRSGGTRALLEELGADYELHVLNLKAGTQRQPEYLAVNPMGKVPAILHRGALVTEQPAVFLYLADLFPEKGLAPAIGDPLRGPYLRWMVYYGSCFEPALVDKSMQREPAASSTCPYGDFDTMLKTLTDQLAQGPYLLGERFTAADVLWGGALNWTTLFKLVPETPVIRAYIDRVISRPAMQRAAAADAALAAAQQA</sequence>
<accession>A0ABV3QEQ7</accession>
<dbReference type="PROSITE" id="PS50404">
    <property type="entry name" value="GST_NTER"/>
    <property type="match status" value="1"/>
</dbReference>
<protein>
    <submittedName>
        <fullName evidence="2">Glutathione S-transferase family protein</fullName>
    </submittedName>
</protein>